<comment type="subcellular location">
    <subcellularLocation>
        <location evidence="1">Cell membrane</location>
        <topology evidence="1">Multi-pass membrane protein</topology>
    </subcellularLocation>
</comment>
<dbReference type="PANTHER" id="PTHR47371">
    <property type="entry name" value="LIPOTEICHOIC ACID SYNTHASE"/>
    <property type="match status" value="1"/>
</dbReference>
<evidence type="ECO:0000259" key="8">
    <source>
        <dbReference type="Pfam" id="PF00884"/>
    </source>
</evidence>
<gene>
    <name evidence="9" type="ORF">ABE65_018325</name>
</gene>
<name>A0A168W931_9BACL</name>
<accession>A0A168W931</accession>
<feature type="transmembrane region" description="Helical" evidence="7">
    <location>
        <begin position="121"/>
        <end position="143"/>
    </location>
</feature>
<feature type="transmembrane region" description="Helical" evidence="7">
    <location>
        <begin position="234"/>
        <end position="252"/>
    </location>
</feature>
<feature type="transmembrane region" description="Helical" evidence="7">
    <location>
        <begin position="88"/>
        <end position="109"/>
    </location>
</feature>
<dbReference type="RefSeq" id="WP_066398137.1">
    <property type="nucleotide sequence ID" value="NZ_CP015378.1"/>
</dbReference>
<evidence type="ECO:0000256" key="5">
    <source>
        <dbReference type="ARBA" id="ARBA00022989"/>
    </source>
</evidence>
<feature type="domain" description="Sulfatase N-terminal" evidence="8">
    <location>
        <begin position="333"/>
        <end position="627"/>
    </location>
</feature>
<feature type="transmembrane region" description="Helical" evidence="7">
    <location>
        <begin position="189"/>
        <end position="222"/>
    </location>
</feature>
<keyword evidence="3" id="KW-1003">Cell membrane</keyword>
<evidence type="ECO:0000256" key="6">
    <source>
        <dbReference type="ARBA" id="ARBA00023136"/>
    </source>
</evidence>
<keyword evidence="6 7" id="KW-0472">Membrane</keyword>
<dbReference type="Gene3D" id="3.40.720.10">
    <property type="entry name" value="Alkaline Phosphatase, subunit A"/>
    <property type="match status" value="1"/>
</dbReference>
<proteinExistence type="predicted"/>
<dbReference type="Pfam" id="PF00884">
    <property type="entry name" value="Sulfatase"/>
    <property type="match status" value="1"/>
</dbReference>
<evidence type="ECO:0000313" key="9">
    <source>
        <dbReference type="EMBL" id="ANC78645.1"/>
    </source>
</evidence>
<sequence>MKKFIYQMSSLLFIHGILSLIGAILIITVFNGFRIDTAIDWGQLHTKKFAFVTIGVFLLLCSLSGFSKMQVIREQAASKMTNSKYVRALYIIIFIWLTSFMLFGVLQFFQSGMDIDLFIDWIQGKTKIFLLSSLFLLFLYFFFLSMTGRLYLSVFTSLVLTAIFGLTHANKMTFLGEPLYPSDFKQVTHILEVIPMVLGAFSVWKLLVLGFVFILIVSYLVIIYSQMNEIKTPWWARGLMLCLSIFIFYSFFNYPKTYINALAEKSDVKIVRWNQPSNYRDNGMVFGFLSNLHVDAFDKPAGYSKKAVQEIANRIQDQASEKQPAKKGDVKNPNIVFIMSEAFWDPTKLENVTYSKDPLPVTRELMKKYSSGSVLSPTFGGGTSNVEFEALTGFSMRFLKAGSLPYQQLIDQKDFIPSIVSDLEARKYESLAMHPYNKVFYKRNRVYDTFGFDQFLHMESMKNKEMTGPYISDESVAQEILDNLKNNDKPMFVHAVTMQNHFPYAADRYKKNSIKVSGLSPASNAELETYAEGISQSDRALELLVKKLEAIEEPTLVVLWGDHLPILGQNKAIYEEAKFMEPYNPKVELQKFSETPLLMYANYDVPREDLKVMSPSFIGPTLFNLAGLEQPPFYTFLDEVKSELPGIKPGLLINNEQRSEFALSKKQQQLLKDYQMLQYDLLVGKQYSREILFK</sequence>
<dbReference type="EMBL" id="CP015378">
    <property type="protein sequence ID" value="ANC78645.1"/>
    <property type="molecule type" value="Genomic_DNA"/>
</dbReference>
<keyword evidence="4 7" id="KW-0812">Transmembrane</keyword>
<dbReference type="AlphaFoldDB" id="A0A168W931"/>
<dbReference type="GO" id="GO:0005886">
    <property type="term" value="C:plasma membrane"/>
    <property type="evidence" value="ECO:0007669"/>
    <property type="project" value="UniProtKB-SubCell"/>
</dbReference>
<organism evidence="9 10">
    <name type="scientific">Fictibacillus phosphorivorans</name>
    <dbReference type="NCBI Taxonomy" id="1221500"/>
    <lineage>
        <taxon>Bacteria</taxon>
        <taxon>Bacillati</taxon>
        <taxon>Bacillota</taxon>
        <taxon>Bacilli</taxon>
        <taxon>Bacillales</taxon>
        <taxon>Fictibacillaceae</taxon>
        <taxon>Fictibacillus</taxon>
    </lineage>
</organism>
<feature type="transmembrane region" description="Helical" evidence="7">
    <location>
        <begin position="12"/>
        <end position="33"/>
    </location>
</feature>
<comment type="pathway">
    <text evidence="2">Cell wall biogenesis; lipoteichoic acid biosynthesis.</text>
</comment>
<evidence type="ECO:0000256" key="4">
    <source>
        <dbReference type="ARBA" id="ARBA00022692"/>
    </source>
</evidence>
<dbReference type="Proteomes" id="UP000076623">
    <property type="component" value="Chromosome"/>
</dbReference>
<keyword evidence="10" id="KW-1185">Reference proteome</keyword>
<dbReference type="CDD" id="cd16015">
    <property type="entry name" value="LTA_synthase"/>
    <property type="match status" value="1"/>
</dbReference>
<evidence type="ECO:0000256" key="2">
    <source>
        <dbReference type="ARBA" id="ARBA00004936"/>
    </source>
</evidence>
<reference evidence="9 10" key="1">
    <citation type="submission" date="2016-04" db="EMBL/GenBank/DDBJ databases">
        <title>Complete genome sequence of Fictibacillus phosphorivorans G25-29, a strain toxic to nematodes.</title>
        <authorList>
            <person name="Zheng Z."/>
        </authorList>
    </citation>
    <scope>NUCLEOTIDE SEQUENCE [LARGE SCALE GENOMIC DNA]</scope>
    <source>
        <strain evidence="9 10">G25-29</strain>
    </source>
</reference>
<dbReference type="KEGG" id="fpn:ABE65_018325"/>
<feature type="transmembrane region" description="Helical" evidence="7">
    <location>
        <begin position="150"/>
        <end position="169"/>
    </location>
</feature>
<protein>
    <recommendedName>
        <fullName evidence="8">Sulfatase N-terminal domain-containing protein</fullName>
    </recommendedName>
</protein>
<evidence type="ECO:0000256" key="3">
    <source>
        <dbReference type="ARBA" id="ARBA00022475"/>
    </source>
</evidence>
<dbReference type="InterPro" id="IPR000917">
    <property type="entry name" value="Sulfatase_N"/>
</dbReference>
<feature type="transmembrane region" description="Helical" evidence="7">
    <location>
        <begin position="49"/>
        <end position="67"/>
    </location>
</feature>
<dbReference type="InterPro" id="IPR050448">
    <property type="entry name" value="OpgB/LTA_synthase_biosynth"/>
</dbReference>
<dbReference type="InterPro" id="IPR017850">
    <property type="entry name" value="Alkaline_phosphatase_core_sf"/>
</dbReference>
<dbReference type="PANTHER" id="PTHR47371:SF3">
    <property type="entry name" value="PHOSPHOGLYCEROL TRANSFERASE I"/>
    <property type="match status" value="1"/>
</dbReference>
<evidence type="ECO:0000256" key="7">
    <source>
        <dbReference type="SAM" id="Phobius"/>
    </source>
</evidence>
<dbReference type="SUPFAM" id="SSF53649">
    <property type="entry name" value="Alkaline phosphatase-like"/>
    <property type="match status" value="1"/>
</dbReference>
<keyword evidence="5 7" id="KW-1133">Transmembrane helix</keyword>
<evidence type="ECO:0000313" key="10">
    <source>
        <dbReference type="Proteomes" id="UP000076623"/>
    </source>
</evidence>
<evidence type="ECO:0000256" key="1">
    <source>
        <dbReference type="ARBA" id="ARBA00004651"/>
    </source>
</evidence>